<feature type="transmembrane region" description="Helical" evidence="2">
    <location>
        <begin position="21"/>
        <end position="39"/>
    </location>
</feature>
<dbReference type="EMBL" id="JARVCO010000010">
    <property type="protein sequence ID" value="MDZ8119291.1"/>
    <property type="molecule type" value="Genomic_DNA"/>
</dbReference>
<dbReference type="InterPro" id="IPR036908">
    <property type="entry name" value="RlpA-like_sf"/>
</dbReference>
<evidence type="ECO:0000256" key="2">
    <source>
        <dbReference type="SAM" id="Phobius"/>
    </source>
</evidence>
<gene>
    <name evidence="4" type="ORF">P9H32_11715</name>
</gene>
<dbReference type="Proteomes" id="UP001290861">
    <property type="component" value="Unassembled WGS sequence"/>
</dbReference>
<evidence type="ECO:0000313" key="5">
    <source>
        <dbReference type="Proteomes" id="UP001290861"/>
    </source>
</evidence>
<keyword evidence="5" id="KW-1185">Reference proteome</keyword>
<keyword evidence="2" id="KW-1133">Transmembrane helix</keyword>
<dbReference type="InterPro" id="IPR051933">
    <property type="entry name" value="Resuscitation_pf_RpfB"/>
</dbReference>
<dbReference type="PANTHER" id="PTHR39160">
    <property type="entry name" value="CELL WALL-BINDING PROTEIN YOCH"/>
    <property type="match status" value="1"/>
</dbReference>
<keyword evidence="1" id="KW-0732">Signal</keyword>
<sequence length="182" mass="21044">MGRKRKHAKSVRRLFSRHWKLLCVGLAVYWFLLEGRFYFPKFPRPPEGVQPIEVEMKTTSYCHCRKCCSYHWFLFIPFQKTGPFSFRLKHIGITSSGKTARPGTLAADISVYPYGTVMYVPGYGYGVVEDTGGAVKGHHIDLYRPNHWFARAWGVQEKRVKVWLPPKPVAQHEDEEGIKIAE</sequence>
<evidence type="ECO:0000259" key="3">
    <source>
        <dbReference type="Pfam" id="PF06725"/>
    </source>
</evidence>
<dbReference type="SUPFAM" id="SSF50685">
    <property type="entry name" value="Barwin-like endoglucanases"/>
    <property type="match status" value="1"/>
</dbReference>
<name>A0ABU5MZA0_9BACT</name>
<dbReference type="InterPro" id="IPR059180">
    <property type="entry name" value="3D_YorM"/>
</dbReference>
<organism evidence="4 5">
    <name type="scientific">Pontiella agarivorans</name>
    <dbReference type="NCBI Taxonomy" id="3038953"/>
    <lineage>
        <taxon>Bacteria</taxon>
        <taxon>Pseudomonadati</taxon>
        <taxon>Kiritimatiellota</taxon>
        <taxon>Kiritimatiellia</taxon>
        <taxon>Kiritimatiellales</taxon>
        <taxon>Pontiellaceae</taxon>
        <taxon>Pontiella</taxon>
    </lineage>
</organism>
<dbReference type="RefSeq" id="WP_322609075.1">
    <property type="nucleotide sequence ID" value="NZ_JARVCO010000010.1"/>
</dbReference>
<evidence type="ECO:0000256" key="1">
    <source>
        <dbReference type="ARBA" id="ARBA00022729"/>
    </source>
</evidence>
<feature type="domain" description="3D" evidence="3">
    <location>
        <begin position="104"/>
        <end position="164"/>
    </location>
</feature>
<keyword evidence="2" id="KW-0812">Transmembrane</keyword>
<accession>A0ABU5MZA0</accession>
<protein>
    <submittedName>
        <fullName evidence="4">3D domain-containing protein</fullName>
    </submittedName>
</protein>
<keyword evidence="2" id="KW-0472">Membrane</keyword>
<dbReference type="Pfam" id="PF06725">
    <property type="entry name" value="3D"/>
    <property type="match status" value="1"/>
</dbReference>
<evidence type="ECO:0000313" key="4">
    <source>
        <dbReference type="EMBL" id="MDZ8119291.1"/>
    </source>
</evidence>
<comment type="caution">
    <text evidence="4">The sequence shown here is derived from an EMBL/GenBank/DDBJ whole genome shotgun (WGS) entry which is preliminary data.</text>
</comment>
<dbReference type="PANTHER" id="PTHR39160:SF4">
    <property type="entry name" value="RESUSCITATION-PROMOTING FACTOR RPFB"/>
    <property type="match status" value="1"/>
</dbReference>
<dbReference type="InterPro" id="IPR010611">
    <property type="entry name" value="3D_dom"/>
</dbReference>
<reference evidence="4 5" key="1">
    <citation type="journal article" date="2024" name="Appl. Environ. Microbiol.">
        <title>Pontiella agarivorans sp. nov., a novel marine anaerobic bacterium capable of degrading macroalgal polysaccharides and fixing nitrogen.</title>
        <authorList>
            <person name="Liu N."/>
            <person name="Kivenson V."/>
            <person name="Peng X."/>
            <person name="Cui Z."/>
            <person name="Lankiewicz T.S."/>
            <person name="Gosselin K.M."/>
            <person name="English C.J."/>
            <person name="Blair E.M."/>
            <person name="O'Malley M.A."/>
            <person name="Valentine D.L."/>
        </authorList>
    </citation>
    <scope>NUCLEOTIDE SEQUENCE [LARGE SCALE GENOMIC DNA]</scope>
    <source>
        <strain evidence="4 5">NLcol2</strain>
    </source>
</reference>
<dbReference type="Gene3D" id="2.40.40.10">
    <property type="entry name" value="RlpA-like domain"/>
    <property type="match status" value="1"/>
</dbReference>
<proteinExistence type="predicted"/>
<dbReference type="CDD" id="cd14667">
    <property type="entry name" value="3D_containing_proteins"/>
    <property type="match status" value="1"/>
</dbReference>